<keyword evidence="2" id="KW-0378">Hydrolase</keyword>
<evidence type="ECO:0000313" key="7">
    <source>
        <dbReference type="EMBL" id="WPB05688.1"/>
    </source>
</evidence>
<protein>
    <submittedName>
        <fullName evidence="6">Acetamidase</fullName>
    </submittedName>
</protein>
<dbReference type="PANTHER" id="PTHR46072:SF2">
    <property type="entry name" value="AMIDASE (EUROFUNG)"/>
    <property type="match status" value="1"/>
</dbReference>
<dbReference type="InterPro" id="IPR036928">
    <property type="entry name" value="AS_sf"/>
</dbReference>
<dbReference type="PANTHER" id="PTHR46072">
    <property type="entry name" value="AMIDASE-RELATED-RELATED"/>
    <property type="match status" value="1"/>
</dbReference>
<dbReference type="EMBL" id="LKMD01000106">
    <property type="protein sequence ID" value="PIA92057.1"/>
    <property type="molecule type" value="Genomic_DNA"/>
</dbReference>
<evidence type="ECO:0000256" key="2">
    <source>
        <dbReference type="ARBA" id="ARBA00022801"/>
    </source>
</evidence>
<evidence type="ECO:0000259" key="5">
    <source>
        <dbReference type="Pfam" id="PF01425"/>
    </source>
</evidence>
<organism evidence="6 8">
    <name type="scientific">Cercospora beticola</name>
    <name type="common">Sugarbeet leaf spot fungus</name>
    <dbReference type="NCBI Taxonomy" id="122368"/>
    <lineage>
        <taxon>Eukaryota</taxon>
        <taxon>Fungi</taxon>
        <taxon>Dikarya</taxon>
        <taxon>Ascomycota</taxon>
        <taxon>Pezizomycotina</taxon>
        <taxon>Dothideomycetes</taxon>
        <taxon>Dothideomycetidae</taxon>
        <taxon>Mycosphaerellales</taxon>
        <taxon>Mycosphaerellaceae</taxon>
        <taxon>Cercospora</taxon>
    </lineage>
</organism>
<dbReference type="Proteomes" id="UP001302367">
    <property type="component" value="Chromosome 7"/>
</dbReference>
<reference evidence="6 8" key="1">
    <citation type="submission" date="2015-10" db="EMBL/GenBank/DDBJ databases">
        <title>The cercosporin biosynthetic gene cluster was horizontally transferred to several fungal lineages and shown to be expanded in Cercospora beticola based on microsynteny with recipient genomes.</title>
        <authorList>
            <person name="De Jonge R."/>
            <person name="Ebert M.K."/>
            <person name="Suttle J.C."/>
            <person name="Jurick Ii W.M."/>
            <person name="Secor G.A."/>
            <person name="Thomma B.P."/>
            <person name="Van De Peer Y."/>
            <person name="Bolton M.D."/>
        </authorList>
    </citation>
    <scope>NUCLEOTIDE SEQUENCE [LARGE SCALE GENOMIC DNA]</scope>
    <source>
        <strain evidence="6 8">09-40</strain>
    </source>
</reference>
<gene>
    <name evidence="6" type="ORF">CB0940_09961</name>
    <name evidence="7" type="ORF">RHO25_010342</name>
</gene>
<feature type="binding site" evidence="4">
    <location>
        <begin position="222"/>
        <end position="225"/>
    </location>
    <ligand>
        <name>substrate</name>
    </ligand>
</feature>
<feature type="binding site" evidence="4">
    <location>
        <position position="175"/>
    </location>
    <ligand>
        <name>substrate</name>
    </ligand>
</feature>
<evidence type="ECO:0000256" key="3">
    <source>
        <dbReference type="PIRSR" id="PIRSR001221-1"/>
    </source>
</evidence>
<dbReference type="Pfam" id="PF01425">
    <property type="entry name" value="Amidase"/>
    <property type="match status" value="1"/>
</dbReference>
<evidence type="ECO:0000256" key="4">
    <source>
        <dbReference type="PIRSR" id="PIRSR001221-2"/>
    </source>
</evidence>
<proteinExistence type="inferred from homology"/>
<sequence>MADQPSLTPGVPWTEIVKQKRADQSKKISEYEQTYASEPLQDSQIEAITSIDAAEDLAASVAAKKFTAVEVAKSYIQKAIAAHKKTNCLTEVLFAEAVQQACELDSYLQTTGKTKGPLHGVCMTLKDQFDVTGHDTTLGYVGMSFQPAKKDALLVKILKEAGVVFIAKTNLPQSIMWCETENPLFGLTTHPMNPNLTPGGSTGGEGALLHEHGSILGWGTDIGGSVRIPAHMCGLYSLKPSSGRLPYLGCQVTTAGQEHVPSVVGPLSRSLSSLSLVTRTLLASSPWLHDPTCHRIPWDQTLYKETQSRPLTIGLLLDDGLVRPHPPNTRILTNLSTALQSSGHTILPWSPENHTPLHREAISIMDTYYLSDGCLDLKTSLALANEPPISRVSDVLAQALASPSKGAPFIVPEYWALNLRKRAVQAKYLELWNSIRDPETGRECDVLIMPVMPHSAVRHRECKWVGYTKVWNLLDWSVVVLPAGKVEQEDVEEEDETYEGRSELDSWNWGLWTKDKRNMVGLPIGIQIVGRRLEEEKVLAAAKVIEGILRGERK</sequence>
<evidence type="ECO:0000313" key="8">
    <source>
        <dbReference type="Proteomes" id="UP000230605"/>
    </source>
</evidence>
<accession>A0A2G5HHM6</accession>
<evidence type="ECO:0000313" key="9">
    <source>
        <dbReference type="Proteomes" id="UP001302367"/>
    </source>
</evidence>
<feature type="active site" description="Charge relay system" evidence="3">
    <location>
        <position position="126"/>
    </location>
</feature>
<dbReference type="Proteomes" id="UP000230605">
    <property type="component" value="Chromosome 7"/>
</dbReference>
<dbReference type="EMBL" id="CP134190">
    <property type="protein sequence ID" value="WPB05688.1"/>
    <property type="molecule type" value="Genomic_DNA"/>
</dbReference>
<feature type="binding site" evidence="4">
    <location>
        <position position="201"/>
    </location>
    <ligand>
        <name>substrate</name>
    </ligand>
</feature>
<dbReference type="PIRSF" id="PIRSF001221">
    <property type="entry name" value="Amidase_fungi"/>
    <property type="match status" value="1"/>
</dbReference>
<dbReference type="SUPFAM" id="SSF75304">
    <property type="entry name" value="Amidase signature (AS) enzymes"/>
    <property type="match status" value="1"/>
</dbReference>
<reference evidence="7 9" key="2">
    <citation type="submission" date="2023-09" db="EMBL/GenBank/DDBJ databases">
        <title>Complete-Gapless Cercospora beticola genome.</title>
        <authorList>
            <person name="Wyatt N.A."/>
            <person name="Spanner R.E."/>
            <person name="Bolton M.D."/>
        </authorList>
    </citation>
    <scope>NUCLEOTIDE SEQUENCE [LARGE SCALE GENOMIC DNA]</scope>
    <source>
        <strain evidence="7">Cb09-40</strain>
    </source>
</reference>
<feature type="domain" description="Amidase" evidence="5">
    <location>
        <begin position="70"/>
        <end position="539"/>
    </location>
</feature>
<keyword evidence="9" id="KW-1185">Reference proteome</keyword>
<comment type="similarity">
    <text evidence="1">Belongs to the amidase family.</text>
</comment>
<name>A0A2G5HHM6_CERBT</name>
<evidence type="ECO:0000313" key="6">
    <source>
        <dbReference type="EMBL" id="PIA92057.1"/>
    </source>
</evidence>
<dbReference type="AlphaFoldDB" id="A0A2G5HHM6"/>
<dbReference type="OrthoDB" id="6428749at2759"/>
<evidence type="ECO:0000256" key="1">
    <source>
        <dbReference type="ARBA" id="ARBA00009199"/>
    </source>
</evidence>
<dbReference type="InterPro" id="IPR023631">
    <property type="entry name" value="Amidase_dom"/>
</dbReference>
<feature type="active site" description="Acyl-ester intermediate" evidence="3">
    <location>
        <position position="225"/>
    </location>
</feature>
<feature type="active site" description="Charge relay system" evidence="3">
    <location>
        <position position="201"/>
    </location>
</feature>
<dbReference type="Gene3D" id="3.90.1300.10">
    <property type="entry name" value="Amidase signature (AS) domain"/>
    <property type="match status" value="1"/>
</dbReference>
<dbReference type="GO" id="GO:0016787">
    <property type="term" value="F:hydrolase activity"/>
    <property type="evidence" value="ECO:0007669"/>
    <property type="project" value="UniProtKB-KW"/>
</dbReference>